<feature type="non-terminal residue" evidence="2">
    <location>
        <position position="405"/>
    </location>
</feature>
<organism evidence="2 3">
    <name type="scientific">Candidatus Magnetoglobus multicellularis str. Araruama</name>
    <dbReference type="NCBI Taxonomy" id="890399"/>
    <lineage>
        <taxon>Bacteria</taxon>
        <taxon>Pseudomonadati</taxon>
        <taxon>Thermodesulfobacteriota</taxon>
        <taxon>Desulfobacteria</taxon>
        <taxon>Desulfobacterales</taxon>
        <taxon>Desulfobacteraceae</taxon>
        <taxon>Candidatus Magnetoglobus</taxon>
    </lineage>
</organism>
<proteinExistence type="predicted"/>
<dbReference type="Proteomes" id="UP000189670">
    <property type="component" value="Unassembled WGS sequence"/>
</dbReference>
<sequence length="405" mass="42364">TALGDSGSYSGLHIYLVNEAPSSYTAPAVFSTLYTDHYFGVFPVGMTPTYSVAYHYSGNTSIATDTGLRLAGRANNSSTWFDLSASLDQSTTTLSQTGISAFSGISTTEFIPGMNIEPIIGEIAPQTMNEDTIISSLAITATDAETAVCDLNITFHSSDTALVPVDNISYTCSANTYYLSITPINNLTGVCEITITLTDAGGLTSSGTLALTVVDVNDVPLISTISDQTTTEDLAVGSISLTVSDLEDSADCMDITITSSDTVLIPNDNITYTCTSNTYWLTITPAADQNGLATITVTVRDSGDLTAAYSFDLTITAVNDAPEISPISDAQTNEDTAVSINFSISDTESDASSLTLSTNSSNQTLVAPENISISGTGMNRTILIMPADSEYGIVDITVSVSDGDL</sequence>
<feature type="domain" description="RapA2 cadherin-like" evidence="1">
    <location>
        <begin position="312"/>
        <end position="361"/>
    </location>
</feature>
<dbReference type="InterPro" id="IPR015919">
    <property type="entry name" value="Cadherin-like_sf"/>
</dbReference>
<accession>A0A1V1NTF0</accession>
<dbReference type="Pfam" id="PF17803">
    <property type="entry name" value="Cadherin_4"/>
    <property type="match status" value="1"/>
</dbReference>
<feature type="non-terminal residue" evidence="2">
    <location>
        <position position="1"/>
    </location>
</feature>
<dbReference type="InterPro" id="IPR013783">
    <property type="entry name" value="Ig-like_fold"/>
</dbReference>
<protein>
    <recommendedName>
        <fullName evidence="1">RapA2 cadherin-like domain-containing protein</fullName>
    </recommendedName>
</protein>
<dbReference type="GO" id="GO:0016020">
    <property type="term" value="C:membrane"/>
    <property type="evidence" value="ECO:0007669"/>
    <property type="project" value="InterPro"/>
</dbReference>
<evidence type="ECO:0000313" key="2">
    <source>
        <dbReference type="EMBL" id="ETR65848.1"/>
    </source>
</evidence>
<dbReference type="GO" id="GO:0005509">
    <property type="term" value="F:calcium ion binding"/>
    <property type="evidence" value="ECO:0007669"/>
    <property type="project" value="InterPro"/>
</dbReference>
<dbReference type="Gene3D" id="2.60.40.10">
    <property type="entry name" value="Immunoglobulins"/>
    <property type="match status" value="3"/>
</dbReference>
<evidence type="ECO:0000259" key="1">
    <source>
        <dbReference type="Pfam" id="PF17803"/>
    </source>
</evidence>
<dbReference type="InterPro" id="IPR040853">
    <property type="entry name" value="RapA2_cadherin-like"/>
</dbReference>
<dbReference type="EMBL" id="ATBP01002451">
    <property type="protein sequence ID" value="ETR65848.1"/>
    <property type="molecule type" value="Genomic_DNA"/>
</dbReference>
<dbReference type="Pfam" id="PF17963">
    <property type="entry name" value="Big_9"/>
    <property type="match status" value="1"/>
</dbReference>
<dbReference type="AlphaFoldDB" id="A0A1V1NTF0"/>
<gene>
    <name evidence="2" type="ORF">OMM_13625</name>
</gene>
<dbReference type="SUPFAM" id="SSF49313">
    <property type="entry name" value="Cadherin-like"/>
    <property type="match status" value="1"/>
</dbReference>
<evidence type="ECO:0000313" key="3">
    <source>
        <dbReference type="Proteomes" id="UP000189670"/>
    </source>
</evidence>
<name>A0A1V1NTF0_9BACT</name>
<reference evidence="3" key="1">
    <citation type="submission" date="2012-11" db="EMBL/GenBank/DDBJ databases">
        <authorList>
            <person name="Lucero-Rivera Y.E."/>
            <person name="Tovar-Ramirez D."/>
        </authorList>
    </citation>
    <scope>NUCLEOTIDE SEQUENCE [LARGE SCALE GENOMIC DNA]</scope>
    <source>
        <strain evidence="3">Araruama</strain>
    </source>
</reference>
<comment type="caution">
    <text evidence="2">The sequence shown here is derived from an EMBL/GenBank/DDBJ whole genome shotgun (WGS) entry which is preliminary data.</text>
</comment>